<keyword evidence="2" id="KW-1185">Reference proteome</keyword>
<comment type="caution">
    <text evidence="1">The sequence shown here is derived from an EMBL/GenBank/DDBJ whole genome shotgun (WGS) entry which is preliminary data.</text>
</comment>
<evidence type="ECO:0000313" key="2">
    <source>
        <dbReference type="Proteomes" id="UP001500503"/>
    </source>
</evidence>
<organism evidence="1 2">
    <name type="scientific">Actinoallomurus oryzae</name>
    <dbReference type="NCBI Taxonomy" id="502180"/>
    <lineage>
        <taxon>Bacteria</taxon>
        <taxon>Bacillati</taxon>
        <taxon>Actinomycetota</taxon>
        <taxon>Actinomycetes</taxon>
        <taxon>Streptosporangiales</taxon>
        <taxon>Thermomonosporaceae</taxon>
        <taxon>Actinoallomurus</taxon>
    </lineage>
</organism>
<dbReference type="PIRSF" id="PIRSF017393">
    <property type="entry name" value="MTase_SAV2177"/>
    <property type="match status" value="1"/>
</dbReference>
<dbReference type="GO" id="GO:0032259">
    <property type="term" value="P:methylation"/>
    <property type="evidence" value="ECO:0007669"/>
    <property type="project" value="UniProtKB-KW"/>
</dbReference>
<dbReference type="Pfam" id="PF04672">
    <property type="entry name" value="Methyltransf_19"/>
    <property type="match status" value="1"/>
</dbReference>
<proteinExistence type="predicted"/>
<dbReference type="Proteomes" id="UP001500503">
    <property type="component" value="Unassembled WGS sequence"/>
</dbReference>
<dbReference type="InterPro" id="IPR029063">
    <property type="entry name" value="SAM-dependent_MTases_sf"/>
</dbReference>
<gene>
    <name evidence="1" type="ORF">GCM10023191_009640</name>
</gene>
<sequence>MKDKPAVPEPQPHWALDTGVPHTARVWNYFLGGKDNFASDRQAGERIAKVNPPVLELARASRALLVRAVRHLTAEAGVRQFIDIGTGLPTFNNTHEVAQGIAPESRIVYVDNDPLVLVHAEALLTSTEAGVTHYVEADLHDPDTILREAAKVLDFDRPIAIMLIAILHHIDDTDEARKIVRRLVDAVPSGSHLALAHAVHSETMDEGARQWNKVGRPPLTPRSPEEIESFLDGLDLLEPGAVTTTRWRPGEVNLGVTHDVDQYAAVGRKP</sequence>
<keyword evidence="1" id="KW-0808">Transferase</keyword>
<dbReference type="EMBL" id="BAABHF010000009">
    <property type="protein sequence ID" value="GAA4485255.1"/>
    <property type="molecule type" value="Genomic_DNA"/>
</dbReference>
<name>A0ABP8PEG0_9ACTN</name>
<protein>
    <submittedName>
        <fullName evidence="1">SAM-dependent methyltransferase</fullName>
    </submittedName>
</protein>
<accession>A0ABP8PEG0</accession>
<dbReference type="SUPFAM" id="SSF53335">
    <property type="entry name" value="S-adenosyl-L-methionine-dependent methyltransferases"/>
    <property type="match status" value="1"/>
</dbReference>
<dbReference type="RefSeq" id="WP_345457951.1">
    <property type="nucleotide sequence ID" value="NZ_BAABHF010000009.1"/>
</dbReference>
<reference evidence="2" key="1">
    <citation type="journal article" date="2019" name="Int. J. Syst. Evol. Microbiol.">
        <title>The Global Catalogue of Microorganisms (GCM) 10K type strain sequencing project: providing services to taxonomists for standard genome sequencing and annotation.</title>
        <authorList>
            <consortium name="The Broad Institute Genomics Platform"/>
            <consortium name="The Broad Institute Genome Sequencing Center for Infectious Disease"/>
            <person name="Wu L."/>
            <person name="Ma J."/>
        </authorList>
    </citation>
    <scope>NUCLEOTIDE SEQUENCE [LARGE SCALE GENOMIC DNA]</scope>
    <source>
        <strain evidence="2">JCM 17933</strain>
    </source>
</reference>
<dbReference type="InterPro" id="IPR006764">
    <property type="entry name" value="SAM_dep_MeTrfase_SAV2177_type"/>
</dbReference>
<dbReference type="Gene3D" id="3.40.50.150">
    <property type="entry name" value="Vaccinia Virus protein VP39"/>
    <property type="match status" value="1"/>
</dbReference>
<dbReference type="GO" id="GO:0008168">
    <property type="term" value="F:methyltransferase activity"/>
    <property type="evidence" value="ECO:0007669"/>
    <property type="project" value="UniProtKB-KW"/>
</dbReference>
<evidence type="ECO:0000313" key="1">
    <source>
        <dbReference type="EMBL" id="GAA4485255.1"/>
    </source>
</evidence>
<keyword evidence="1" id="KW-0489">Methyltransferase</keyword>